<dbReference type="EMBL" id="JAWDGP010006444">
    <property type="protein sequence ID" value="KAK3741127.1"/>
    <property type="molecule type" value="Genomic_DNA"/>
</dbReference>
<keyword evidence="2" id="KW-1185">Reference proteome</keyword>
<dbReference type="AlphaFoldDB" id="A0AAE1CWK5"/>
<sequence>MVGMLSPGSIPLHRAPKLATCEGKIFKGRRNLPLAKIRDGPSRPAKLSDRKKHDWMKSSIAEYVDGSLTTHAFLRRICNALLPRTNLH</sequence>
<protein>
    <submittedName>
        <fullName evidence="1">Uncharacterized protein</fullName>
    </submittedName>
</protein>
<gene>
    <name evidence="1" type="ORF">RRG08_042494</name>
</gene>
<name>A0AAE1CWK5_9GAST</name>
<comment type="caution">
    <text evidence="1">The sequence shown here is derived from an EMBL/GenBank/DDBJ whole genome shotgun (WGS) entry which is preliminary data.</text>
</comment>
<accession>A0AAE1CWK5</accession>
<proteinExistence type="predicted"/>
<dbReference type="Proteomes" id="UP001283361">
    <property type="component" value="Unassembled WGS sequence"/>
</dbReference>
<evidence type="ECO:0000313" key="1">
    <source>
        <dbReference type="EMBL" id="KAK3741127.1"/>
    </source>
</evidence>
<evidence type="ECO:0000313" key="2">
    <source>
        <dbReference type="Proteomes" id="UP001283361"/>
    </source>
</evidence>
<reference evidence="1" key="1">
    <citation type="journal article" date="2023" name="G3 (Bethesda)">
        <title>A reference genome for the long-term kleptoplast-retaining sea slug Elysia crispata morphotype clarki.</title>
        <authorList>
            <person name="Eastman K.E."/>
            <person name="Pendleton A.L."/>
            <person name="Shaikh M.A."/>
            <person name="Suttiyut T."/>
            <person name="Ogas R."/>
            <person name="Tomko P."/>
            <person name="Gavelis G."/>
            <person name="Widhalm J.R."/>
            <person name="Wisecaver J.H."/>
        </authorList>
    </citation>
    <scope>NUCLEOTIDE SEQUENCE</scope>
    <source>
        <strain evidence="1">ECLA1</strain>
    </source>
</reference>
<organism evidence="1 2">
    <name type="scientific">Elysia crispata</name>
    <name type="common">lettuce slug</name>
    <dbReference type="NCBI Taxonomy" id="231223"/>
    <lineage>
        <taxon>Eukaryota</taxon>
        <taxon>Metazoa</taxon>
        <taxon>Spiralia</taxon>
        <taxon>Lophotrochozoa</taxon>
        <taxon>Mollusca</taxon>
        <taxon>Gastropoda</taxon>
        <taxon>Heterobranchia</taxon>
        <taxon>Euthyneura</taxon>
        <taxon>Panpulmonata</taxon>
        <taxon>Sacoglossa</taxon>
        <taxon>Placobranchoidea</taxon>
        <taxon>Plakobranchidae</taxon>
        <taxon>Elysia</taxon>
    </lineage>
</organism>